<evidence type="ECO:0000256" key="1">
    <source>
        <dbReference type="SAM" id="MobiDB-lite"/>
    </source>
</evidence>
<evidence type="ECO:0000313" key="3">
    <source>
        <dbReference type="Proteomes" id="UP000801492"/>
    </source>
</evidence>
<reference evidence="2" key="1">
    <citation type="submission" date="2019-08" db="EMBL/GenBank/DDBJ databases">
        <title>The genome of the North American firefly Photinus pyralis.</title>
        <authorList>
            <consortium name="Photinus pyralis genome working group"/>
            <person name="Fallon T.R."/>
            <person name="Sander Lower S.E."/>
            <person name="Weng J.-K."/>
        </authorList>
    </citation>
    <scope>NUCLEOTIDE SEQUENCE</scope>
    <source>
        <strain evidence="2">TRF0915ILg1</strain>
        <tissue evidence="2">Whole body</tissue>
    </source>
</reference>
<dbReference type="Proteomes" id="UP000801492">
    <property type="component" value="Unassembled WGS sequence"/>
</dbReference>
<evidence type="ECO:0000313" key="2">
    <source>
        <dbReference type="EMBL" id="KAF2890490.1"/>
    </source>
</evidence>
<feature type="region of interest" description="Disordered" evidence="1">
    <location>
        <begin position="46"/>
        <end position="79"/>
    </location>
</feature>
<dbReference type="EMBL" id="VTPC01051457">
    <property type="protein sequence ID" value="KAF2890490.1"/>
    <property type="molecule type" value="Genomic_DNA"/>
</dbReference>
<protein>
    <submittedName>
        <fullName evidence="2">Uncharacterized protein</fullName>
    </submittedName>
</protein>
<comment type="caution">
    <text evidence="2">The sequence shown here is derived from an EMBL/GenBank/DDBJ whole genome shotgun (WGS) entry which is preliminary data.</text>
</comment>
<gene>
    <name evidence="2" type="ORF">ILUMI_15683</name>
</gene>
<dbReference type="AlphaFoldDB" id="A0A8K0G3M4"/>
<proteinExistence type="predicted"/>
<sequence>MRDKVEKKLSICTNKNTGKFTDLKAENQQIKKKNQKLKQGVQLLSERDENMENEKRKNNVAVQGLPIETNNKQELKEDL</sequence>
<feature type="compositionally biased region" description="Basic and acidic residues" evidence="1">
    <location>
        <begin position="46"/>
        <end position="57"/>
    </location>
</feature>
<keyword evidence="3" id="KW-1185">Reference proteome</keyword>
<organism evidence="2 3">
    <name type="scientific">Ignelater luminosus</name>
    <name type="common">Cucubano</name>
    <name type="synonym">Pyrophorus luminosus</name>
    <dbReference type="NCBI Taxonomy" id="2038154"/>
    <lineage>
        <taxon>Eukaryota</taxon>
        <taxon>Metazoa</taxon>
        <taxon>Ecdysozoa</taxon>
        <taxon>Arthropoda</taxon>
        <taxon>Hexapoda</taxon>
        <taxon>Insecta</taxon>
        <taxon>Pterygota</taxon>
        <taxon>Neoptera</taxon>
        <taxon>Endopterygota</taxon>
        <taxon>Coleoptera</taxon>
        <taxon>Polyphaga</taxon>
        <taxon>Elateriformia</taxon>
        <taxon>Elateroidea</taxon>
        <taxon>Elateridae</taxon>
        <taxon>Agrypninae</taxon>
        <taxon>Pyrophorini</taxon>
        <taxon>Ignelater</taxon>
    </lineage>
</organism>
<accession>A0A8K0G3M4</accession>
<name>A0A8K0G3M4_IGNLU</name>